<dbReference type="EMBL" id="BONX01000007">
    <property type="protein sequence ID" value="GIG94748.1"/>
    <property type="molecule type" value="Genomic_DNA"/>
</dbReference>
<feature type="transmembrane region" description="Helical" evidence="1">
    <location>
        <begin position="445"/>
        <end position="467"/>
    </location>
</feature>
<dbReference type="SUPFAM" id="SSF82171">
    <property type="entry name" value="DPP6 N-terminal domain-like"/>
    <property type="match status" value="1"/>
</dbReference>
<dbReference type="InterPro" id="IPR011042">
    <property type="entry name" value="6-blade_b-propeller_TolB-like"/>
</dbReference>
<evidence type="ECO:0000313" key="3">
    <source>
        <dbReference type="Proteomes" id="UP000621500"/>
    </source>
</evidence>
<dbReference type="RefSeq" id="WP_203856370.1">
    <property type="nucleotide sequence ID" value="NZ_BAAAZQ010000005.1"/>
</dbReference>
<dbReference type="Proteomes" id="UP000621500">
    <property type="component" value="Unassembled WGS sequence"/>
</dbReference>
<comment type="caution">
    <text evidence="2">The sequence shown here is derived from an EMBL/GenBank/DDBJ whole genome shotgun (WGS) entry which is preliminary data.</text>
</comment>
<dbReference type="Gene3D" id="2.120.10.30">
    <property type="entry name" value="TolB, C-terminal domain"/>
    <property type="match status" value="1"/>
</dbReference>
<keyword evidence="1" id="KW-0812">Transmembrane</keyword>
<keyword evidence="3" id="KW-1185">Reference proteome</keyword>
<evidence type="ECO:0008006" key="4">
    <source>
        <dbReference type="Google" id="ProtNLM"/>
    </source>
</evidence>
<keyword evidence="1" id="KW-0472">Membrane</keyword>
<sequence length="493" mass="52121">MTDRLRRALADAGAAAPMVDLYEQALADGRRLRRRRNGRAALGATIAVLLAVAMPGALLGAGSEPGEFPAAGGIPSLPDRISTSWPWTATVEQAPAGPAALLINQELGMPSSVTFPEDTIAAVGATANTYRTLDSGGRMRLGADGLLSPDGNRLVEGAAMHDLVTGRSYALPGVNATTQFVPLAWAPDSGTLAVIRETGQRWKDWLVPEAATVGLLDLASGDYRPLLDVTAQLDAYLGTPAHMAAFTPDGSRLAVQFGDKITVFTRDATTWSSFVLSHDSQLAGKGAFTPDGRWIAVVSRAACCSDQPGQGRFPSQWRIRLLDPATGAERPGWSLSEVSGVTALRLIGWWPSGEAVVAAFYPHPGSSAQWNPATADPNHDQWGFPNYYEQVDRVEVRALATGGGSRELLSLPDTVYGVDIAENILAHGVVRPGGDAPVRPVRTGWLVTTAAVAILLTATPVTVVLLIRRLRRPGRSSRQANPARPAADDAEPT</sequence>
<accession>A0ABQ4EJ17</accession>
<gene>
    <name evidence="2" type="ORF">Pma05_13210</name>
</gene>
<keyword evidence="1" id="KW-1133">Transmembrane helix</keyword>
<name>A0ABQ4EJ17_9ACTN</name>
<organism evidence="2 3">
    <name type="scientific">Plantactinospora mayteni</name>
    <dbReference type="NCBI Taxonomy" id="566021"/>
    <lineage>
        <taxon>Bacteria</taxon>
        <taxon>Bacillati</taxon>
        <taxon>Actinomycetota</taxon>
        <taxon>Actinomycetes</taxon>
        <taxon>Micromonosporales</taxon>
        <taxon>Micromonosporaceae</taxon>
        <taxon>Plantactinospora</taxon>
    </lineage>
</organism>
<evidence type="ECO:0000256" key="1">
    <source>
        <dbReference type="SAM" id="Phobius"/>
    </source>
</evidence>
<protein>
    <recommendedName>
        <fullName evidence="4">WD40 repeat domain-containing protein</fullName>
    </recommendedName>
</protein>
<feature type="transmembrane region" description="Helical" evidence="1">
    <location>
        <begin position="40"/>
        <end position="61"/>
    </location>
</feature>
<evidence type="ECO:0000313" key="2">
    <source>
        <dbReference type="EMBL" id="GIG94748.1"/>
    </source>
</evidence>
<reference evidence="2 3" key="1">
    <citation type="submission" date="2021-01" db="EMBL/GenBank/DDBJ databases">
        <title>Whole genome shotgun sequence of Plantactinospora mayteni NBRC 109088.</title>
        <authorList>
            <person name="Komaki H."/>
            <person name="Tamura T."/>
        </authorList>
    </citation>
    <scope>NUCLEOTIDE SEQUENCE [LARGE SCALE GENOMIC DNA]</scope>
    <source>
        <strain evidence="2 3">NBRC 109088</strain>
    </source>
</reference>
<proteinExistence type="predicted"/>